<feature type="transmembrane region" description="Helical" evidence="1">
    <location>
        <begin position="153"/>
        <end position="175"/>
    </location>
</feature>
<sequence length="184" mass="19205">MNKLFHHFLIFSIVSILTWVALPTPSAKAVGNSCYSLGWATICRPDYPTQCNFNKSDGTAVKSCCGTADLCAAYKASLAESGETFSATGTCGLGAIDTALGCIPYTFEAFTPALFGFLAGLAGGIALIIMLIATVQIMVSGDNAEAVKKGKELFTGAVTGLLFIIFSVTLLRLVAGDIIKLPGF</sequence>
<proteinExistence type="predicted"/>
<accession>A0A1F5F491</accession>
<feature type="signal peptide" evidence="2">
    <location>
        <begin position="1"/>
        <end position="29"/>
    </location>
</feature>
<evidence type="ECO:0000313" key="4">
    <source>
        <dbReference type="Proteomes" id="UP000176191"/>
    </source>
</evidence>
<keyword evidence="1" id="KW-0812">Transmembrane</keyword>
<dbReference type="AlphaFoldDB" id="A0A1F5F491"/>
<keyword evidence="2" id="KW-0732">Signal</keyword>
<keyword evidence="1" id="KW-0472">Membrane</keyword>
<keyword evidence="1" id="KW-1133">Transmembrane helix</keyword>
<comment type="caution">
    <text evidence="3">The sequence shown here is derived from an EMBL/GenBank/DDBJ whole genome shotgun (WGS) entry which is preliminary data.</text>
</comment>
<reference evidence="3 4" key="1">
    <citation type="journal article" date="2016" name="Nat. Commun.">
        <title>Thousands of microbial genomes shed light on interconnected biogeochemical processes in an aquifer system.</title>
        <authorList>
            <person name="Anantharaman K."/>
            <person name="Brown C.T."/>
            <person name="Hug L.A."/>
            <person name="Sharon I."/>
            <person name="Castelle C.J."/>
            <person name="Probst A.J."/>
            <person name="Thomas B.C."/>
            <person name="Singh A."/>
            <person name="Wilkins M.J."/>
            <person name="Karaoz U."/>
            <person name="Brodie E.L."/>
            <person name="Williams K.H."/>
            <person name="Hubbard S.S."/>
            <person name="Banfield J.F."/>
        </authorList>
    </citation>
    <scope>NUCLEOTIDE SEQUENCE [LARGE SCALE GENOMIC DNA]</scope>
</reference>
<evidence type="ECO:0000313" key="3">
    <source>
        <dbReference type="EMBL" id="OGD74396.1"/>
    </source>
</evidence>
<dbReference type="Proteomes" id="UP000176191">
    <property type="component" value="Unassembled WGS sequence"/>
</dbReference>
<gene>
    <name evidence="3" type="ORF">A2228_02690</name>
</gene>
<dbReference type="EMBL" id="MFAK01000036">
    <property type="protein sequence ID" value="OGD74396.1"/>
    <property type="molecule type" value="Genomic_DNA"/>
</dbReference>
<evidence type="ECO:0000256" key="1">
    <source>
        <dbReference type="SAM" id="Phobius"/>
    </source>
</evidence>
<feature type="chain" id="PRO_5009518509" evidence="2">
    <location>
        <begin position="30"/>
        <end position="184"/>
    </location>
</feature>
<feature type="transmembrane region" description="Helical" evidence="1">
    <location>
        <begin position="114"/>
        <end position="141"/>
    </location>
</feature>
<protein>
    <submittedName>
        <fullName evidence="3">Uncharacterized protein</fullName>
    </submittedName>
</protein>
<evidence type="ECO:0000256" key="2">
    <source>
        <dbReference type="SAM" id="SignalP"/>
    </source>
</evidence>
<name>A0A1F5F491_9BACT</name>
<organism evidence="3 4">
    <name type="scientific">Candidatus Collierbacteria bacterium RIFOXYA2_FULL_46_10</name>
    <dbReference type="NCBI Taxonomy" id="1817726"/>
    <lineage>
        <taxon>Bacteria</taxon>
        <taxon>Candidatus Collieribacteriota</taxon>
    </lineage>
</organism>